<comment type="function">
    <text evidence="1">Involved in DNA recombination.</text>
</comment>
<keyword evidence="4" id="KW-0233">DNA recombination</keyword>
<evidence type="ECO:0000256" key="2">
    <source>
        <dbReference type="ARBA" id="ARBA00009840"/>
    </source>
</evidence>
<evidence type="ECO:0000313" key="8">
    <source>
        <dbReference type="Proteomes" id="UP001589758"/>
    </source>
</evidence>
<sequence length="508" mass="58569">MQIDSSHIGVLALIALILFILAGATVFLVISLVRLKVNYQNELYENEKLTELLDVEQSQNTRLAEEIRILKEQLEERKKIIDVLKEKGFEESLLHEQKLAVLKQENSQLCNDKESIQKEWELFKETTSEKIQFLQQTETRLIHQFENLSQRMITHSQDTLSQHNHQNLTSLLSPLKAQIDLFNQQLNERLTDESKERFALKYEITQLYGLNQRLAEEALNLTNALKNNNKIQGNWGEMILMNLLESVGFIKGREYTIQSSFENDEKKRLIPDVIVHLPENKQVIIDSKVSLVAFENYYHAKDRQESDAAIKSLINSIRTHMKGLSDKQYQKLKGLNTLEYVLMFVPIEAAFILAVGEADNLLAEAQKLNIMLVSPSTLFVALRTIQQLWRSEYKNQNATQIALKASKLYDKFRLFLEDFQSVGLHIQRVDQSYQNAFNKLSQGKGNLIQHIEGFRTLGVDVKKPIDNILVETSTTLTDELSPDETVTSLPSDTNNVKQSFWDLEDKIF</sequence>
<dbReference type="EMBL" id="JBHLXE010000108">
    <property type="protein sequence ID" value="MFC0180809.1"/>
    <property type="molecule type" value="Genomic_DNA"/>
</dbReference>
<evidence type="ECO:0000256" key="6">
    <source>
        <dbReference type="SAM" id="Phobius"/>
    </source>
</evidence>
<dbReference type="Pfam" id="PF02646">
    <property type="entry name" value="RmuC"/>
    <property type="match status" value="1"/>
</dbReference>
<proteinExistence type="inferred from homology"/>
<feature type="coiled-coil region" evidence="5">
    <location>
        <begin position="46"/>
        <end position="119"/>
    </location>
</feature>
<dbReference type="RefSeq" id="WP_385877986.1">
    <property type="nucleotide sequence ID" value="NZ_JBHLXE010000108.1"/>
</dbReference>
<dbReference type="PANTHER" id="PTHR30563">
    <property type="entry name" value="DNA RECOMBINATION PROTEIN RMUC"/>
    <property type="match status" value="1"/>
</dbReference>
<comment type="similarity">
    <text evidence="2">Belongs to the RmuC family.</text>
</comment>
<dbReference type="InterPro" id="IPR003798">
    <property type="entry name" value="DNA_recombination_RmuC"/>
</dbReference>
<protein>
    <submittedName>
        <fullName evidence="7">DNA recombination protein RmuC</fullName>
    </submittedName>
</protein>
<comment type="caution">
    <text evidence="7">The sequence shown here is derived from an EMBL/GenBank/DDBJ whole genome shotgun (WGS) entry which is preliminary data.</text>
</comment>
<evidence type="ECO:0000256" key="1">
    <source>
        <dbReference type="ARBA" id="ARBA00003416"/>
    </source>
</evidence>
<dbReference type="Proteomes" id="UP001589758">
    <property type="component" value="Unassembled WGS sequence"/>
</dbReference>
<organism evidence="7 8">
    <name type="scientific">Thorsellia kenyensis</name>
    <dbReference type="NCBI Taxonomy" id="1549888"/>
    <lineage>
        <taxon>Bacteria</taxon>
        <taxon>Pseudomonadati</taxon>
        <taxon>Pseudomonadota</taxon>
        <taxon>Gammaproteobacteria</taxon>
        <taxon>Enterobacterales</taxon>
        <taxon>Thorselliaceae</taxon>
        <taxon>Thorsellia</taxon>
    </lineage>
</organism>
<name>A0ABV6CCU2_9GAMM</name>
<keyword evidence="6" id="KW-0812">Transmembrane</keyword>
<accession>A0ABV6CCU2</accession>
<evidence type="ECO:0000313" key="7">
    <source>
        <dbReference type="EMBL" id="MFC0180809.1"/>
    </source>
</evidence>
<evidence type="ECO:0000256" key="3">
    <source>
        <dbReference type="ARBA" id="ARBA00023054"/>
    </source>
</evidence>
<feature type="transmembrane region" description="Helical" evidence="6">
    <location>
        <begin position="6"/>
        <end position="33"/>
    </location>
</feature>
<evidence type="ECO:0000256" key="4">
    <source>
        <dbReference type="ARBA" id="ARBA00023172"/>
    </source>
</evidence>
<keyword evidence="6" id="KW-1133">Transmembrane helix</keyword>
<evidence type="ECO:0000256" key="5">
    <source>
        <dbReference type="SAM" id="Coils"/>
    </source>
</evidence>
<keyword evidence="3 5" id="KW-0175">Coiled coil</keyword>
<dbReference type="PANTHER" id="PTHR30563:SF0">
    <property type="entry name" value="DNA RECOMBINATION PROTEIN RMUC"/>
    <property type="match status" value="1"/>
</dbReference>
<gene>
    <name evidence="7" type="primary">rmuC</name>
    <name evidence="7" type="ORF">ACFFIT_12080</name>
</gene>
<reference evidence="7 8" key="1">
    <citation type="submission" date="2024-09" db="EMBL/GenBank/DDBJ databases">
        <authorList>
            <person name="Sun Q."/>
            <person name="Mori K."/>
        </authorList>
    </citation>
    <scope>NUCLEOTIDE SEQUENCE [LARGE SCALE GENOMIC DNA]</scope>
    <source>
        <strain evidence="7 8">CCM 8545</strain>
    </source>
</reference>
<keyword evidence="8" id="KW-1185">Reference proteome</keyword>
<keyword evidence="6" id="KW-0472">Membrane</keyword>